<dbReference type="KEGG" id="tcd:AAIA72_11515"/>
<gene>
    <name evidence="1" type="ORF">AAIA72_11515</name>
</gene>
<dbReference type="RefSeq" id="WP_369600467.1">
    <property type="nucleotide sequence ID" value="NZ_CP154858.1"/>
</dbReference>
<sequence length="342" mass="38690">MKRTVWLPASLLLLVLLLALAFWRPSATVVATGTPEVSPGAAPLSSSVPPASSIPDLSGKLDPAALQAFISGWRERFAARLDHPVGQVRALEALMRWLQSVYGEDWLAHAREWLMQLAPDRVDALMARLEQLVAWQDWLKAERDTLATLSKAERRARLWAQREAIFGDDARVIWENQWRSEQLDDQLSAITQQPLPLSARVDAWRRAIDEVYGDEAEAVRQRHAQELTDRFLNQDAVQQDLQTLPATARYQVLRGLRAAMGMDEAALERWEALDKVRDERAAKGQAYMAERERLVKALSGPALETALDDLRRRYFGPQAGVIASEEASGFFRFREPRRYGIN</sequence>
<evidence type="ECO:0000313" key="1">
    <source>
        <dbReference type="EMBL" id="XDT71431.1"/>
    </source>
</evidence>
<accession>A0AB39UUE7</accession>
<name>A0AB39UUE7_9GAMM</name>
<evidence type="ECO:0008006" key="2">
    <source>
        <dbReference type="Google" id="ProtNLM"/>
    </source>
</evidence>
<proteinExistence type="predicted"/>
<organism evidence="1">
    <name type="scientific">Thermohahella caldifontis</name>
    <dbReference type="NCBI Taxonomy" id="3142973"/>
    <lineage>
        <taxon>Bacteria</taxon>
        <taxon>Pseudomonadati</taxon>
        <taxon>Pseudomonadota</taxon>
        <taxon>Gammaproteobacteria</taxon>
        <taxon>Oceanospirillales</taxon>
        <taxon>Hahellaceae</taxon>
        <taxon>Thermohahella</taxon>
    </lineage>
</organism>
<reference evidence="1" key="1">
    <citation type="submission" date="2024-05" db="EMBL/GenBank/DDBJ databases">
        <title>Genome sequencing of novel strain.</title>
        <authorList>
            <person name="Ganbat D."/>
            <person name="Ganbat S."/>
            <person name="Lee S.-J."/>
        </authorList>
    </citation>
    <scope>NUCLEOTIDE SEQUENCE</scope>
    <source>
        <strain evidence="1">SMD15-11</strain>
    </source>
</reference>
<dbReference type="AlphaFoldDB" id="A0AB39UUE7"/>
<protein>
    <recommendedName>
        <fullName evidence="2">Lipase helper protein</fullName>
    </recommendedName>
</protein>
<dbReference type="EMBL" id="CP154858">
    <property type="protein sequence ID" value="XDT71431.1"/>
    <property type="molecule type" value="Genomic_DNA"/>
</dbReference>